<dbReference type="InterPro" id="IPR029060">
    <property type="entry name" value="PIN-like_dom_sf"/>
</dbReference>
<dbReference type="Gene3D" id="3.40.50.1010">
    <property type="entry name" value="5'-nuclease"/>
    <property type="match status" value="1"/>
</dbReference>
<sequence length="136" mass="14532">MNGLVLDTSALLAYASGTSVEPGSMITLAEEDPEQQLWVPALCLGQAQLELAGTASAALLDLLFTEDRDIQVAVYDAATSRRVARLAARTQVSLDAAHAVTTAVLYRCYLVTRDPKALTPALPPGMEILDISETWD</sequence>
<dbReference type="RefSeq" id="WP_067306819.1">
    <property type="nucleotide sequence ID" value="NZ_LRMV01000045.1"/>
</dbReference>
<accession>A0A109ILD5</accession>
<evidence type="ECO:0000313" key="1">
    <source>
        <dbReference type="EMBL" id="SCG80699.1"/>
    </source>
</evidence>
<proteinExistence type="predicted"/>
<evidence type="ECO:0008006" key="3">
    <source>
        <dbReference type="Google" id="ProtNLM"/>
    </source>
</evidence>
<name>A0A109ILD5_9ACTN</name>
<dbReference type="OrthoDB" id="3376642at2"/>
<protein>
    <recommendedName>
        <fullName evidence="3">PIN domain-containing protein</fullName>
    </recommendedName>
</protein>
<dbReference type="EMBL" id="LT607752">
    <property type="protein sequence ID" value="SCG80699.1"/>
    <property type="molecule type" value="Genomic_DNA"/>
</dbReference>
<evidence type="ECO:0000313" key="2">
    <source>
        <dbReference type="Proteomes" id="UP000198226"/>
    </source>
</evidence>
<keyword evidence="2" id="KW-1185">Reference proteome</keyword>
<dbReference type="AlphaFoldDB" id="A0A109ILD5"/>
<organism evidence="1 2">
    <name type="scientific">Micromonospora rifamycinica</name>
    <dbReference type="NCBI Taxonomy" id="291594"/>
    <lineage>
        <taxon>Bacteria</taxon>
        <taxon>Bacillati</taxon>
        <taxon>Actinomycetota</taxon>
        <taxon>Actinomycetes</taxon>
        <taxon>Micromonosporales</taxon>
        <taxon>Micromonosporaceae</taxon>
        <taxon>Micromonospora</taxon>
    </lineage>
</organism>
<gene>
    <name evidence="1" type="ORF">GA0070623_5171</name>
</gene>
<dbReference type="SUPFAM" id="SSF88723">
    <property type="entry name" value="PIN domain-like"/>
    <property type="match status" value="1"/>
</dbReference>
<reference evidence="2" key="1">
    <citation type="submission" date="2016-06" db="EMBL/GenBank/DDBJ databases">
        <authorList>
            <person name="Varghese N."/>
            <person name="Submissions Spin"/>
        </authorList>
    </citation>
    <scope>NUCLEOTIDE SEQUENCE [LARGE SCALE GENOMIC DNA]</scope>
    <source>
        <strain evidence="2">DSM 44983</strain>
    </source>
</reference>
<dbReference type="Proteomes" id="UP000198226">
    <property type="component" value="Chromosome I"/>
</dbReference>